<dbReference type="OrthoDB" id="3506198at2759"/>
<dbReference type="PANTHER" id="PTHR30618:SF1">
    <property type="entry name" value="URIDINE PERMEASE"/>
    <property type="match status" value="1"/>
</dbReference>
<proteinExistence type="inferred from homology"/>
<gene>
    <name evidence="7" type="primary">fur4_2</name>
    <name evidence="7" type="ORF">LHYA1_G000376</name>
</gene>
<comment type="caution">
    <text evidence="7">The sequence shown here is derived from an EMBL/GenBank/DDBJ whole genome shotgun (WGS) entry which is preliminary data.</text>
</comment>
<dbReference type="Gene3D" id="1.10.4160.10">
    <property type="entry name" value="Hydantoin permease"/>
    <property type="match status" value="1"/>
</dbReference>
<sequence length="550" mass="60889">MADFFRKVVKRVELPREDDTVTHEQLYLANKDLLPVPVENRIWGKWTYLFFWFAEGSSITSLTAVGTAVKNGLVLAWLACILSHLILVGFMVCTGRLGASYHVPFPVVARASFGTWGSYWPLISRNIMTVIWSGVQGVSTGNCIYLLLHALTPKIAKVHNPFSKDVTMTGGRLIGFSIGWFITLMCCFVPPHKFSRLVAPKSIIMSIFILVFFAWTIAKGGGIGNTIYRSTVIPKGMSHGWLFWSQTMVQTASNMTFAANNSDLTRYARRPNDALWMQVIGYPIGTGIVAFFGVFIISASQAIYGKVQWDPIAILDGFLLMDYSPATRAGVFFVALGFSFSQVTTMIFANLISAGNDTSALVPKYISVRRGAIIAMILSFAITPWNLSKTSFAFTNYLGSYDVFLAGFVGVIIVDYFWVRRGFLDIHQLFSGKADGLYYYTHGFNWRAFAAYFLGMVPFLPGFAAVCGAKHIPDAAKKIFAQSAIFCILLSGGLYALFCWISPPAGGMQKVWNEVEPGNDFIPRVDYVDGEEGIYDEEKDTAVVESKSAN</sequence>
<feature type="transmembrane region" description="Helical" evidence="6">
    <location>
        <begin position="75"/>
        <end position="93"/>
    </location>
</feature>
<feature type="transmembrane region" description="Helical" evidence="6">
    <location>
        <begin position="203"/>
        <end position="228"/>
    </location>
</feature>
<protein>
    <submittedName>
        <fullName evidence="7">Uracil permease</fullName>
    </submittedName>
</protein>
<evidence type="ECO:0000256" key="3">
    <source>
        <dbReference type="ARBA" id="ARBA00022692"/>
    </source>
</evidence>
<evidence type="ECO:0000313" key="7">
    <source>
        <dbReference type="EMBL" id="TVY30724.1"/>
    </source>
</evidence>
<comment type="subcellular location">
    <subcellularLocation>
        <location evidence="1">Membrane</location>
        <topology evidence="1">Multi-pass membrane protein</topology>
    </subcellularLocation>
</comment>
<accession>A0A8H8RA12</accession>
<keyword evidence="4 6" id="KW-1133">Transmembrane helix</keyword>
<comment type="similarity">
    <text evidence="2">Belongs to the purine-cytosine permease (2.A.39) family.</text>
</comment>
<dbReference type="InterPro" id="IPR001248">
    <property type="entry name" value="Pur-cyt_permease"/>
</dbReference>
<dbReference type="InterPro" id="IPR045225">
    <property type="entry name" value="Uracil/uridine/allantoin_perm"/>
</dbReference>
<feature type="transmembrane region" description="Helical" evidence="6">
    <location>
        <begin position="129"/>
        <end position="152"/>
    </location>
</feature>
<dbReference type="Pfam" id="PF02133">
    <property type="entry name" value="Transp_cyt_pur"/>
    <property type="match status" value="1"/>
</dbReference>
<feature type="transmembrane region" description="Helical" evidence="6">
    <location>
        <begin position="479"/>
        <end position="501"/>
    </location>
</feature>
<evidence type="ECO:0000256" key="5">
    <source>
        <dbReference type="ARBA" id="ARBA00023136"/>
    </source>
</evidence>
<dbReference type="PANTHER" id="PTHR30618">
    <property type="entry name" value="NCS1 FAMILY PURINE/PYRIMIDINE TRANSPORTER"/>
    <property type="match status" value="1"/>
</dbReference>
<feature type="transmembrane region" description="Helical" evidence="6">
    <location>
        <begin position="449"/>
        <end position="473"/>
    </location>
</feature>
<feature type="transmembrane region" description="Helical" evidence="6">
    <location>
        <begin position="371"/>
        <end position="387"/>
    </location>
</feature>
<keyword evidence="3 6" id="KW-0812">Transmembrane</keyword>
<keyword evidence="5 6" id="KW-0472">Membrane</keyword>
<organism evidence="7 8">
    <name type="scientific">Lachnellula hyalina</name>
    <dbReference type="NCBI Taxonomy" id="1316788"/>
    <lineage>
        <taxon>Eukaryota</taxon>
        <taxon>Fungi</taxon>
        <taxon>Dikarya</taxon>
        <taxon>Ascomycota</taxon>
        <taxon>Pezizomycotina</taxon>
        <taxon>Leotiomycetes</taxon>
        <taxon>Helotiales</taxon>
        <taxon>Lachnaceae</taxon>
        <taxon>Lachnellula</taxon>
    </lineage>
</organism>
<evidence type="ECO:0000256" key="4">
    <source>
        <dbReference type="ARBA" id="ARBA00022989"/>
    </source>
</evidence>
<reference evidence="7 8" key="1">
    <citation type="submission" date="2018-05" db="EMBL/GenBank/DDBJ databases">
        <title>Genome sequencing and assembly of the regulated plant pathogen Lachnellula willkommii and related sister species for the development of diagnostic species identification markers.</title>
        <authorList>
            <person name="Giroux E."/>
            <person name="Bilodeau G."/>
        </authorList>
    </citation>
    <scope>NUCLEOTIDE SEQUENCE [LARGE SCALE GENOMIC DNA]</scope>
    <source>
        <strain evidence="7 8">CBS 185.66</strain>
    </source>
</reference>
<keyword evidence="8" id="KW-1185">Reference proteome</keyword>
<evidence type="ECO:0000256" key="2">
    <source>
        <dbReference type="ARBA" id="ARBA00008974"/>
    </source>
</evidence>
<evidence type="ECO:0000313" key="8">
    <source>
        <dbReference type="Proteomes" id="UP000431533"/>
    </source>
</evidence>
<feature type="transmembrane region" description="Helical" evidence="6">
    <location>
        <begin position="173"/>
        <end position="191"/>
    </location>
</feature>
<name>A0A8H8RA12_9HELO</name>
<evidence type="ECO:0000256" key="6">
    <source>
        <dbReference type="SAM" id="Phobius"/>
    </source>
</evidence>
<dbReference type="RefSeq" id="XP_031009509.1">
    <property type="nucleotide sequence ID" value="XM_031145368.1"/>
</dbReference>
<dbReference type="GO" id="GO:0005886">
    <property type="term" value="C:plasma membrane"/>
    <property type="evidence" value="ECO:0007669"/>
    <property type="project" value="TreeGrafter"/>
</dbReference>
<dbReference type="GO" id="GO:0015205">
    <property type="term" value="F:nucleobase transmembrane transporter activity"/>
    <property type="evidence" value="ECO:0007669"/>
    <property type="project" value="TreeGrafter"/>
</dbReference>
<dbReference type="Proteomes" id="UP000431533">
    <property type="component" value="Unassembled WGS sequence"/>
</dbReference>
<dbReference type="AlphaFoldDB" id="A0A8H8RA12"/>
<feature type="transmembrane region" description="Helical" evidence="6">
    <location>
        <begin position="329"/>
        <end position="351"/>
    </location>
</feature>
<evidence type="ECO:0000256" key="1">
    <source>
        <dbReference type="ARBA" id="ARBA00004141"/>
    </source>
</evidence>
<dbReference type="GeneID" id="41980574"/>
<feature type="transmembrane region" description="Helical" evidence="6">
    <location>
        <begin position="279"/>
        <end position="304"/>
    </location>
</feature>
<dbReference type="EMBL" id="QGMH01000004">
    <property type="protein sequence ID" value="TVY30724.1"/>
    <property type="molecule type" value="Genomic_DNA"/>
</dbReference>
<feature type="transmembrane region" description="Helical" evidence="6">
    <location>
        <begin position="399"/>
        <end position="419"/>
    </location>
</feature>